<feature type="transmembrane region" description="Helical" evidence="9">
    <location>
        <begin position="300"/>
        <end position="325"/>
    </location>
</feature>
<dbReference type="InterPro" id="IPR006153">
    <property type="entry name" value="Cation/H_exchanger_TM"/>
</dbReference>
<dbReference type="Pfam" id="PF00999">
    <property type="entry name" value="Na_H_Exchanger"/>
    <property type="match status" value="1"/>
</dbReference>
<dbReference type="PANTHER" id="PTHR32507">
    <property type="entry name" value="NA(+)/H(+) ANTIPORTER 1"/>
    <property type="match status" value="1"/>
</dbReference>
<feature type="transmembrane region" description="Helical" evidence="9">
    <location>
        <begin position="242"/>
        <end position="260"/>
    </location>
</feature>
<dbReference type="PANTHER" id="PTHR32507:SF7">
    <property type="entry name" value="K(+)_H(+) ANTIPORTER NHAP2"/>
    <property type="match status" value="1"/>
</dbReference>
<dbReference type="Proteomes" id="UP000198815">
    <property type="component" value="Unassembled WGS sequence"/>
</dbReference>
<keyword evidence="3" id="KW-0050">Antiport</keyword>
<feature type="transmembrane region" description="Helical" evidence="9">
    <location>
        <begin position="57"/>
        <end position="75"/>
    </location>
</feature>
<evidence type="ECO:0000313" key="12">
    <source>
        <dbReference type="Proteomes" id="UP000198815"/>
    </source>
</evidence>
<dbReference type="EMBL" id="FOGZ01000017">
    <property type="protein sequence ID" value="SER90178.1"/>
    <property type="molecule type" value="Genomic_DNA"/>
</dbReference>
<protein>
    <submittedName>
        <fullName evidence="11">Cell volume regulation protein A</fullName>
    </submittedName>
</protein>
<keyword evidence="6 9" id="KW-1133">Transmembrane helix</keyword>
<evidence type="ECO:0000256" key="1">
    <source>
        <dbReference type="ARBA" id="ARBA00004651"/>
    </source>
</evidence>
<feature type="transmembrane region" description="Helical" evidence="9">
    <location>
        <begin position="87"/>
        <end position="112"/>
    </location>
</feature>
<dbReference type="GO" id="GO:0015297">
    <property type="term" value="F:antiporter activity"/>
    <property type="evidence" value="ECO:0007669"/>
    <property type="project" value="UniProtKB-KW"/>
</dbReference>
<feature type="transmembrane region" description="Helical" evidence="9">
    <location>
        <begin position="272"/>
        <end position="294"/>
    </location>
</feature>
<name>A0A1H9SZ80_9ACTN</name>
<reference evidence="11 12" key="1">
    <citation type="submission" date="2016-10" db="EMBL/GenBank/DDBJ databases">
        <authorList>
            <person name="de Groot N.N."/>
        </authorList>
    </citation>
    <scope>NUCLEOTIDE SEQUENCE [LARGE SCALE GENOMIC DNA]</scope>
    <source>
        <strain evidence="11 12">DSM 16859</strain>
    </source>
</reference>
<keyword evidence="5 9" id="KW-0812">Transmembrane</keyword>
<feature type="transmembrane region" description="Helical" evidence="9">
    <location>
        <begin position="218"/>
        <end position="236"/>
    </location>
</feature>
<evidence type="ECO:0000256" key="2">
    <source>
        <dbReference type="ARBA" id="ARBA00022448"/>
    </source>
</evidence>
<keyword evidence="4" id="KW-1003">Cell membrane</keyword>
<evidence type="ECO:0000313" key="11">
    <source>
        <dbReference type="EMBL" id="SER90178.1"/>
    </source>
</evidence>
<gene>
    <name evidence="11" type="ORF">SAMN05443377_11732</name>
</gene>
<dbReference type="SUPFAM" id="SSF116726">
    <property type="entry name" value="TrkA C-terminal domain-like"/>
    <property type="match status" value="1"/>
</dbReference>
<accession>A0A1H9SZ80</accession>
<feature type="transmembrane region" description="Helical" evidence="9">
    <location>
        <begin position="182"/>
        <end position="206"/>
    </location>
</feature>
<dbReference type="Pfam" id="PF02080">
    <property type="entry name" value="TrkA_C"/>
    <property type="match status" value="1"/>
</dbReference>
<evidence type="ECO:0000256" key="4">
    <source>
        <dbReference type="ARBA" id="ARBA00022475"/>
    </source>
</evidence>
<comment type="subcellular location">
    <subcellularLocation>
        <location evidence="1">Cell membrane</location>
        <topology evidence="1">Multi-pass membrane protein</topology>
    </subcellularLocation>
</comment>
<proteinExistence type="predicted"/>
<feature type="transmembrane region" description="Helical" evidence="9">
    <location>
        <begin position="362"/>
        <end position="385"/>
    </location>
</feature>
<dbReference type="InterPro" id="IPR036721">
    <property type="entry name" value="RCK_C_sf"/>
</dbReference>
<dbReference type="GO" id="GO:0008324">
    <property type="term" value="F:monoatomic cation transmembrane transporter activity"/>
    <property type="evidence" value="ECO:0007669"/>
    <property type="project" value="InterPro"/>
</dbReference>
<sequence>MSSFDMSLLLGSLVVLVAIAAVRLGSRAGLPALLLFLLVGIVLGPGGFGLQFGDVQLAHDLGFAALVLILAEGGLTTKWQSVRPVLGLGLLLATVGVLVTIAIVGLFGYFVLRLSFPVSFLLGAIVAPTDAAAVFSVLRGVKIPARLRAALEIESGLNDAPTVLLVTAGTALSVGQSQHGGALAIAGSVVYELVLGVLLGLLAGWLGSKVMARLSLPASGLYPLATMAWIVFTYGFDELVHGSAFAAVYVCAVILGNSQLPHRHATRSFAEGIGWVAQMGLFVMLGVLVTPSSIGWGDTLVAVMLGLVLLFVARPVAVFICAAWFKVPWRHQLFMSWAGLRGAVPIILATVPLAAGMPESPVLFDIIVVFVVVFTCVQAPSLPWLARRLGLVDPHAATDVDIEVAPFEERRADLLEVNIPEGSRLAGMTVLEMRLPPNAVVSLIIRGEDSFSADGSTTLQTGDQFLVVTPAELRDTVERRLTELGRGGRLASWHRGGRRWRAERGMAGESESY</sequence>
<evidence type="ECO:0000259" key="10">
    <source>
        <dbReference type="PROSITE" id="PS51202"/>
    </source>
</evidence>
<dbReference type="OrthoDB" id="9810759at2"/>
<keyword evidence="12" id="KW-1185">Reference proteome</keyword>
<dbReference type="InterPro" id="IPR038770">
    <property type="entry name" value="Na+/solute_symporter_sf"/>
</dbReference>
<evidence type="ECO:0000256" key="5">
    <source>
        <dbReference type="ARBA" id="ARBA00022692"/>
    </source>
</evidence>
<evidence type="ECO:0000256" key="8">
    <source>
        <dbReference type="ARBA" id="ARBA00023136"/>
    </source>
</evidence>
<feature type="transmembrane region" description="Helical" evidence="9">
    <location>
        <begin position="32"/>
        <end position="51"/>
    </location>
</feature>
<dbReference type="RefSeq" id="WP_091970154.1">
    <property type="nucleotide sequence ID" value="NZ_FOGZ01000017.1"/>
</dbReference>
<organism evidence="11 12">
    <name type="scientific">Propionibacterium cyclohexanicum</name>
    <dbReference type="NCBI Taxonomy" id="64702"/>
    <lineage>
        <taxon>Bacteria</taxon>
        <taxon>Bacillati</taxon>
        <taxon>Actinomycetota</taxon>
        <taxon>Actinomycetes</taxon>
        <taxon>Propionibacteriales</taxon>
        <taxon>Propionibacteriaceae</taxon>
        <taxon>Propionibacterium</taxon>
    </lineage>
</organism>
<dbReference type="PROSITE" id="PS51202">
    <property type="entry name" value="RCK_C"/>
    <property type="match status" value="1"/>
</dbReference>
<dbReference type="GO" id="GO:0005886">
    <property type="term" value="C:plasma membrane"/>
    <property type="evidence" value="ECO:0007669"/>
    <property type="project" value="UniProtKB-SubCell"/>
</dbReference>
<dbReference type="InterPro" id="IPR006037">
    <property type="entry name" value="RCK_C"/>
</dbReference>
<feature type="transmembrane region" description="Helical" evidence="9">
    <location>
        <begin position="337"/>
        <end position="356"/>
    </location>
</feature>
<dbReference type="Gene3D" id="1.20.1530.20">
    <property type="match status" value="1"/>
</dbReference>
<dbReference type="AlphaFoldDB" id="A0A1H9SZ80"/>
<keyword evidence="7" id="KW-0406">Ion transport</keyword>
<evidence type="ECO:0000256" key="6">
    <source>
        <dbReference type="ARBA" id="ARBA00022989"/>
    </source>
</evidence>
<evidence type="ECO:0000256" key="7">
    <source>
        <dbReference type="ARBA" id="ARBA00023065"/>
    </source>
</evidence>
<feature type="transmembrane region" description="Helical" evidence="9">
    <location>
        <begin position="6"/>
        <end position="25"/>
    </location>
</feature>
<dbReference type="NCBIfam" id="NF003716">
    <property type="entry name" value="PRK05326.1-3"/>
    <property type="match status" value="1"/>
</dbReference>
<keyword evidence="8 9" id="KW-0472">Membrane</keyword>
<dbReference type="Gene3D" id="3.30.70.1450">
    <property type="entry name" value="Regulator of K+ conductance, C-terminal domain"/>
    <property type="match status" value="1"/>
</dbReference>
<evidence type="ECO:0000256" key="3">
    <source>
        <dbReference type="ARBA" id="ARBA00022449"/>
    </source>
</evidence>
<dbReference type="GO" id="GO:1902600">
    <property type="term" value="P:proton transmembrane transport"/>
    <property type="evidence" value="ECO:0007669"/>
    <property type="project" value="InterPro"/>
</dbReference>
<keyword evidence="2" id="KW-0813">Transport</keyword>
<dbReference type="STRING" id="64702.SAMN05443377_11732"/>
<evidence type="ECO:0000256" key="9">
    <source>
        <dbReference type="SAM" id="Phobius"/>
    </source>
</evidence>
<feature type="domain" description="RCK C-terminal" evidence="10">
    <location>
        <begin position="402"/>
        <end position="487"/>
    </location>
</feature>
<dbReference type="NCBIfam" id="NF003715">
    <property type="entry name" value="PRK05326.1-2"/>
    <property type="match status" value="1"/>
</dbReference>
<dbReference type="GO" id="GO:0006813">
    <property type="term" value="P:potassium ion transport"/>
    <property type="evidence" value="ECO:0007669"/>
    <property type="project" value="InterPro"/>
</dbReference>
<feature type="transmembrane region" description="Helical" evidence="9">
    <location>
        <begin position="118"/>
        <end position="138"/>
    </location>
</feature>